<evidence type="ECO:0000313" key="1">
    <source>
        <dbReference type="EMBL" id="AKT39607.1"/>
    </source>
</evidence>
<proteinExistence type="predicted"/>
<dbReference type="KEGG" id="ccro:CMC5_037560"/>
<accession>A0A0K1EG04</accession>
<dbReference type="RefSeq" id="WP_050431666.1">
    <property type="nucleotide sequence ID" value="NZ_CP012159.1"/>
</dbReference>
<evidence type="ECO:0000313" key="2">
    <source>
        <dbReference type="Proteomes" id="UP000067626"/>
    </source>
</evidence>
<dbReference type="EMBL" id="CP012159">
    <property type="protein sequence ID" value="AKT39607.1"/>
    <property type="molecule type" value="Genomic_DNA"/>
</dbReference>
<organism evidence="1 2">
    <name type="scientific">Chondromyces crocatus</name>
    <dbReference type="NCBI Taxonomy" id="52"/>
    <lineage>
        <taxon>Bacteria</taxon>
        <taxon>Pseudomonadati</taxon>
        <taxon>Myxococcota</taxon>
        <taxon>Polyangia</taxon>
        <taxon>Polyangiales</taxon>
        <taxon>Polyangiaceae</taxon>
        <taxon>Chondromyces</taxon>
    </lineage>
</organism>
<reference evidence="1 2" key="1">
    <citation type="submission" date="2015-07" db="EMBL/GenBank/DDBJ databases">
        <title>Genome analysis of myxobacterium Chondromyces crocatus Cm c5 reveals a high potential for natural compound synthesis and the genetic basis for the loss of fruiting body formation.</title>
        <authorList>
            <person name="Zaburannyi N."/>
            <person name="Bunk B."/>
            <person name="Maier J."/>
            <person name="Overmann J."/>
            <person name="Mueller R."/>
        </authorList>
    </citation>
    <scope>NUCLEOTIDE SEQUENCE [LARGE SCALE GENOMIC DNA]</scope>
    <source>
        <strain evidence="1 2">Cm c5</strain>
    </source>
</reference>
<protein>
    <submittedName>
        <fullName evidence="1">Uncharacterized protein</fullName>
    </submittedName>
</protein>
<dbReference type="OrthoDB" id="9878194at2"/>
<gene>
    <name evidence="1" type="ORF">CMC5_037560</name>
</gene>
<dbReference type="AlphaFoldDB" id="A0A0K1EG04"/>
<dbReference type="Proteomes" id="UP000067626">
    <property type="component" value="Chromosome"/>
</dbReference>
<sequence>MSATKHTKGSIPEEIKAITREQFFTPKNYGSLTGNDLYWILYRAASETNTLTAFREEVVRLLDERLGPDTYIVVLDSSENGGDGIFYRKNPRLPNDVAWGGTAGVLPGVVARHGVSCYVFWG</sequence>
<name>A0A0K1EG04_CHOCO</name>
<keyword evidence="2" id="KW-1185">Reference proteome</keyword>